<gene>
    <name evidence="9 11" type="primary">acpS</name>
    <name evidence="11" type="ORF">KS419_01440</name>
</gene>
<comment type="cofactor">
    <cofactor evidence="1 9">
        <name>Mg(2+)</name>
        <dbReference type="ChEBI" id="CHEBI:18420"/>
    </cofactor>
</comment>
<dbReference type="GO" id="GO:0008897">
    <property type="term" value="F:holo-[acyl-carrier-protein] synthase activity"/>
    <property type="evidence" value="ECO:0007669"/>
    <property type="project" value="UniProtKB-EC"/>
</dbReference>
<feature type="domain" description="4'-phosphopantetheinyl transferase" evidence="10">
    <location>
        <begin position="4"/>
        <end position="112"/>
    </location>
</feature>
<dbReference type="EMBL" id="JAHQCS010000029">
    <property type="protein sequence ID" value="MBU9710428.1"/>
    <property type="molecule type" value="Genomic_DNA"/>
</dbReference>
<keyword evidence="4 9" id="KW-0444">Lipid biosynthesis</keyword>
<feature type="binding site" evidence="9">
    <location>
        <position position="8"/>
    </location>
    <ligand>
        <name>Mg(2+)</name>
        <dbReference type="ChEBI" id="CHEBI:18420"/>
    </ligand>
</feature>
<comment type="function">
    <text evidence="9">Transfers the 4'-phosphopantetheine moiety from coenzyme A to a Ser of acyl-carrier-protein.</text>
</comment>
<proteinExistence type="inferred from homology"/>
<keyword evidence="9" id="KW-0460">Magnesium</keyword>
<keyword evidence="12" id="KW-1185">Reference proteome</keyword>
<comment type="subcellular location">
    <subcellularLocation>
        <location evidence="9">Cytoplasm</location>
    </subcellularLocation>
</comment>
<keyword evidence="5 9" id="KW-0808">Transferase</keyword>
<evidence type="ECO:0000256" key="5">
    <source>
        <dbReference type="ARBA" id="ARBA00022679"/>
    </source>
</evidence>
<feature type="binding site" evidence="9">
    <location>
        <position position="58"/>
    </location>
    <ligand>
        <name>Mg(2+)</name>
        <dbReference type="ChEBI" id="CHEBI:18420"/>
    </ligand>
</feature>
<dbReference type="RefSeq" id="WP_217064319.1">
    <property type="nucleotide sequence ID" value="NZ_JAHQCS010000029.1"/>
</dbReference>
<evidence type="ECO:0000256" key="3">
    <source>
        <dbReference type="ARBA" id="ARBA00022490"/>
    </source>
</evidence>
<evidence type="ECO:0000313" key="12">
    <source>
        <dbReference type="Proteomes" id="UP000784880"/>
    </source>
</evidence>
<comment type="caution">
    <text evidence="11">The sequence shown here is derived from an EMBL/GenBank/DDBJ whole genome shotgun (WGS) entry which is preliminary data.</text>
</comment>
<evidence type="ECO:0000256" key="4">
    <source>
        <dbReference type="ARBA" id="ARBA00022516"/>
    </source>
</evidence>
<dbReference type="Proteomes" id="UP000784880">
    <property type="component" value="Unassembled WGS sequence"/>
</dbReference>
<evidence type="ECO:0000259" key="10">
    <source>
        <dbReference type="Pfam" id="PF01648"/>
    </source>
</evidence>
<name>A0ABS6J9S3_9BACI</name>
<sequence length="118" mass="13338">MIVGIGLDLVELERIRSLYDRKPSFAKRVLTEREYDYFLTLKDQRKIEYLAGRFSAKEAYSKALGYGIGKEISFQDIEIINDLKGKPEIHTKNTSGGKAHLSITHTATYAAAQVVIED</sequence>
<comment type="similarity">
    <text evidence="2">Belongs to the P-Pant transferase superfamily. Gsp/Sfp/HetI/AcpT family.</text>
</comment>
<dbReference type="InterPro" id="IPR008278">
    <property type="entry name" value="4-PPantetheinyl_Trfase_dom"/>
</dbReference>
<comment type="catalytic activity">
    <reaction evidence="9">
        <text>apo-[ACP] + CoA = holo-[ACP] + adenosine 3',5'-bisphosphate + H(+)</text>
        <dbReference type="Rhea" id="RHEA:12068"/>
        <dbReference type="Rhea" id="RHEA-COMP:9685"/>
        <dbReference type="Rhea" id="RHEA-COMP:9690"/>
        <dbReference type="ChEBI" id="CHEBI:15378"/>
        <dbReference type="ChEBI" id="CHEBI:29999"/>
        <dbReference type="ChEBI" id="CHEBI:57287"/>
        <dbReference type="ChEBI" id="CHEBI:58343"/>
        <dbReference type="ChEBI" id="CHEBI:64479"/>
        <dbReference type="EC" id="2.7.8.7"/>
    </reaction>
</comment>
<reference evidence="11 12" key="1">
    <citation type="submission" date="2021-06" db="EMBL/GenBank/DDBJ databases">
        <title>Bacillus sp. RD4P76, an endophyte from a halophyte.</title>
        <authorList>
            <person name="Sun J.-Q."/>
        </authorList>
    </citation>
    <scope>NUCLEOTIDE SEQUENCE [LARGE SCALE GENOMIC DNA]</scope>
    <source>
        <strain evidence="11 12">CGMCC 1.15917</strain>
    </source>
</reference>
<dbReference type="InterPro" id="IPR004568">
    <property type="entry name" value="Ppantetheine-prot_Trfase_dom"/>
</dbReference>
<dbReference type="Pfam" id="PF01648">
    <property type="entry name" value="ACPS"/>
    <property type="match status" value="1"/>
</dbReference>
<evidence type="ECO:0000256" key="6">
    <source>
        <dbReference type="ARBA" id="ARBA00022832"/>
    </source>
</evidence>
<dbReference type="NCBIfam" id="TIGR00556">
    <property type="entry name" value="pantethn_trn"/>
    <property type="match status" value="1"/>
</dbReference>
<keyword evidence="3 9" id="KW-0963">Cytoplasm</keyword>
<evidence type="ECO:0000313" key="11">
    <source>
        <dbReference type="EMBL" id="MBU9710428.1"/>
    </source>
</evidence>
<dbReference type="InterPro" id="IPR050559">
    <property type="entry name" value="P-Pant_transferase_sf"/>
</dbReference>
<dbReference type="NCBIfam" id="TIGR00516">
    <property type="entry name" value="acpS"/>
    <property type="match status" value="1"/>
</dbReference>
<evidence type="ECO:0000256" key="7">
    <source>
        <dbReference type="ARBA" id="ARBA00023098"/>
    </source>
</evidence>
<dbReference type="EC" id="2.7.8.7" evidence="9"/>
<dbReference type="PANTHER" id="PTHR12215">
    <property type="entry name" value="PHOSPHOPANTETHEINE TRANSFERASE"/>
    <property type="match status" value="1"/>
</dbReference>
<evidence type="ECO:0000256" key="1">
    <source>
        <dbReference type="ARBA" id="ARBA00001946"/>
    </source>
</evidence>
<dbReference type="InterPro" id="IPR002582">
    <property type="entry name" value="ACPS"/>
</dbReference>
<comment type="similarity">
    <text evidence="9">Belongs to the P-Pant transferase superfamily. AcpS family.</text>
</comment>
<evidence type="ECO:0000256" key="2">
    <source>
        <dbReference type="ARBA" id="ARBA00010990"/>
    </source>
</evidence>
<dbReference type="HAMAP" id="MF_00101">
    <property type="entry name" value="AcpS"/>
    <property type="match status" value="1"/>
</dbReference>
<keyword evidence="8 9" id="KW-0275">Fatty acid biosynthesis</keyword>
<dbReference type="PANTHER" id="PTHR12215:SF10">
    <property type="entry name" value="L-AMINOADIPATE-SEMIALDEHYDE DEHYDROGENASE-PHOSPHOPANTETHEINYL TRANSFERASE"/>
    <property type="match status" value="1"/>
</dbReference>
<keyword evidence="9" id="KW-0479">Metal-binding</keyword>
<organism evidence="11 12">
    <name type="scientific">Evansella tamaricis</name>
    <dbReference type="NCBI Taxonomy" id="2069301"/>
    <lineage>
        <taxon>Bacteria</taxon>
        <taxon>Bacillati</taxon>
        <taxon>Bacillota</taxon>
        <taxon>Bacilli</taxon>
        <taxon>Bacillales</taxon>
        <taxon>Bacillaceae</taxon>
        <taxon>Evansella</taxon>
    </lineage>
</organism>
<evidence type="ECO:0000256" key="8">
    <source>
        <dbReference type="ARBA" id="ARBA00023160"/>
    </source>
</evidence>
<keyword evidence="7 9" id="KW-0443">Lipid metabolism</keyword>
<evidence type="ECO:0000256" key="9">
    <source>
        <dbReference type="HAMAP-Rule" id="MF_00101"/>
    </source>
</evidence>
<accession>A0ABS6J9S3</accession>
<keyword evidence="6 9" id="KW-0276">Fatty acid metabolism</keyword>
<protein>
    <recommendedName>
        <fullName evidence="9">Holo-[acyl-carrier-protein] synthase</fullName>
        <shortName evidence="9">Holo-ACP synthase</shortName>
        <ecNumber evidence="9">2.7.8.7</ecNumber>
    </recommendedName>
    <alternativeName>
        <fullName evidence="9">4'-phosphopantetheinyl transferase AcpS</fullName>
    </alternativeName>
</protein>